<dbReference type="EMBL" id="KZ992484">
    <property type="protein sequence ID" value="RKP09857.1"/>
    <property type="molecule type" value="Genomic_DNA"/>
</dbReference>
<accession>A0A4P9XUF3</accession>
<dbReference type="Proteomes" id="UP000271241">
    <property type="component" value="Unassembled WGS sequence"/>
</dbReference>
<reference evidence="3" key="1">
    <citation type="journal article" date="2018" name="Nat. Microbiol.">
        <title>Leveraging single-cell genomics to expand the fungal tree of life.</title>
        <authorList>
            <person name="Ahrendt S.R."/>
            <person name="Quandt C.A."/>
            <person name="Ciobanu D."/>
            <person name="Clum A."/>
            <person name="Salamov A."/>
            <person name="Andreopoulos B."/>
            <person name="Cheng J.F."/>
            <person name="Woyke T."/>
            <person name="Pelin A."/>
            <person name="Henrissat B."/>
            <person name="Reynolds N.K."/>
            <person name="Benny G.L."/>
            <person name="Smith M.E."/>
            <person name="James T.Y."/>
            <person name="Grigoriev I.V."/>
        </authorList>
    </citation>
    <scope>NUCLEOTIDE SEQUENCE [LARGE SCALE GENOMIC DNA]</scope>
    <source>
        <strain evidence="3">RSA 1356</strain>
    </source>
</reference>
<name>A0A4P9XUF3_9FUNG</name>
<sequence length="353" mass="37500">MADGMSSVSAANVPSDCRMHRHKHLGRAMMAIMPMCYACARGQRGCAGLCLDPLLTSSDKLQRPNQLDRDAVTITAATLHPPQRHRMVRAKGVAPDRHHLYHASPTLTMAAEAARRFGGKISTVSGSVAAFISETMLRHKKSADWPTLARSSRSLRNTVGGGGHVAADDDGSAGATAAQLPAIMVRRGARVPGHSAAVPLSACVAACHRRRATVKAAVVAPAPRRVAIRYSRSDPAAVSKPVARPAVYVARQTDDTPYTWFYISFFLSTPVRRYHALGFCPIPCSKLKWWNTAGLTVTDGDDGRLSSLDMPIPLAQPCQSGDGGSGGCGDDDGDGGRAVAHASTRQRLGLAEY</sequence>
<keyword evidence="3" id="KW-1185">Reference proteome</keyword>
<evidence type="ECO:0000313" key="2">
    <source>
        <dbReference type="EMBL" id="RKP09857.1"/>
    </source>
</evidence>
<dbReference type="AlphaFoldDB" id="A0A4P9XUF3"/>
<gene>
    <name evidence="2" type="ORF">THASP1DRAFT_22341</name>
</gene>
<evidence type="ECO:0000313" key="3">
    <source>
        <dbReference type="Proteomes" id="UP000271241"/>
    </source>
</evidence>
<proteinExistence type="predicted"/>
<evidence type="ECO:0000256" key="1">
    <source>
        <dbReference type="SAM" id="MobiDB-lite"/>
    </source>
</evidence>
<organism evidence="2 3">
    <name type="scientific">Thamnocephalis sphaerospora</name>
    <dbReference type="NCBI Taxonomy" id="78915"/>
    <lineage>
        <taxon>Eukaryota</taxon>
        <taxon>Fungi</taxon>
        <taxon>Fungi incertae sedis</taxon>
        <taxon>Zoopagomycota</taxon>
        <taxon>Zoopagomycotina</taxon>
        <taxon>Zoopagomycetes</taxon>
        <taxon>Zoopagales</taxon>
        <taxon>Sigmoideomycetaceae</taxon>
        <taxon>Thamnocephalis</taxon>
    </lineage>
</organism>
<feature type="region of interest" description="Disordered" evidence="1">
    <location>
        <begin position="316"/>
        <end position="342"/>
    </location>
</feature>
<protein>
    <submittedName>
        <fullName evidence="2">Uncharacterized protein</fullName>
    </submittedName>
</protein>